<name>F6SU46_CIOIN</name>
<organism evidence="1 2">
    <name type="scientific">Ciona intestinalis</name>
    <name type="common">Transparent sea squirt</name>
    <name type="synonym">Ascidia intestinalis</name>
    <dbReference type="NCBI Taxonomy" id="7719"/>
    <lineage>
        <taxon>Eukaryota</taxon>
        <taxon>Metazoa</taxon>
        <taxon>Chordata</taxon>
        <taxon>Tunicata</taxon>
        <taxon>Ascidiacea</taxon>
        <taxon>Phlebobranchia</taxon>
        <taxon>Cionidae</taxon>
        <taxon>Ciona</taxon>
    </lineage>
</organism>
<keyword evidence="2" id="KW-1185">Reference proteome</keyword>
<reference evidence="2" key="1">
    <citation type="journal article" date="2002" name="Science">
        <title>The draft genome of Ciona intestinalis: insights into chordate and vertebrate origins.</title>
        <authorList>
            <person name="Dehal P."/>
            <person name="Satou Y."/>
            <person name="Campbell R.K."/>
            <person name="Chapman J."/>
            <person name="Degnan B."/>
            <person name="De Tomaso A."/>
            <person name="Davidson B."/>
            <person name="Di Gregorio A."/>
            <person name="Gelpke M."/>
            <person name="Goodstein D.M."/>
            <person name="Harafuji N."/>
            <person name="Hastings K.E."/>
            <person name="Ho I."/>
            <person name="Hotta K."/>
            <person name="Huang W."/>
            <person name="Kawashima T."/>
            <person name="Lemaire P."/>
            <person name="Martinez D."/>
            <person name="Meinertzhagen I.A."/>
            <person name="Necula S."/>
            <person name="Nonaka M."/>
            <person name="Putnam N."/>
            <person name="Rash S."/>
            <person name="Saiga H."/>
            <person name="Satake M."/>
            <person name="Terry A."/>
            <person name="Yamada L."/>
            <person name="Wang H.G."/>
            <person name="Awazu S."/>
            <person name="Azumi K."/>
            <person name="Boore J."/>
            <person name="Branno M."/>
            <person name="Chin-Bow S."/>
            <person name="DeSantis R."/>
            <person name="Doyle S."/>
            <person name="Francino P."/>
            <person name="Keys D.N."/>
            <person name="Haga S."/>
            <person name="Hayashi H."/>
            <person name="Hino K."/>
            <person name="Imai K.S."/>
            <person name="Inaba K."/>
            <person name="Kano S."/>
            <person name="Kobayashi K."/>
            <person name="Kobayashi M."/>
            <person name="Lee B.I."/>
            <person name="Makabe K.W."/>
            <person name="Manohar C."/>
            <person name="Matassi G."/>
            <person name="Medina M."/>
            <person name="Mochizuki Y."/>
            <person name="Mount S."/>
            <person name="Morishita T."/>
            <person name="Miura S."/>
            <person name="Nakayama A."/>
            <person name="Nishizaka S."/>
            <person name="Nomoto H."/>
            <person name="Ohta F."/>
            <person name="Oishi K."/>
            <person name="Rigoutsos I."/>
            <person name="Sano M."/>
            <person name="Sasaki A."/>
            <person name="Sasakura Y."/>
            <person name="Shoguchi E."/>
            <person name="Shin-i T."/>
            <person name="Spagnuolo A."/>
            <person name="Stainier D."/>
            <person name="Suzuki M.M."/>
            <person name="Tassy O."/>
            <person name="Takatori N."/>
            <person name="Tokuoka M."/>
            <person name="Yagi K."/>
            <person name="Yoshizaki F."/>
            <person name="Wada S."/>
            <person name="Zhang C."/>
            <person name="Hyatt P.D."/>
            <person name="Larimer F."/>
            <person name="Detter C."/>
            <person name="Doggett N."/>
            <person name="Glavina T."/>
            <person name="Hawkins T."/>
            <person name="Richardson P."/>
            <person name="Lucas S."/>
            <person name="Kohara Y."/>
            <person name="Levine M."/>
            <person name="Satoh N."/>
            <person name="Rokhsar D.S."/>
        </authorList>
    </citation>
    <scope>NUCLEOTIDE SEQUENCE [LARGE SCALE GENOMIC DNA]</scope>
</reference>
<evidence type="ECO:0000313" key="2">
    <source>
        <dbReference type="Proteomes" id="UP000008144"/>
    </source>
</evidence>
<dbReference type="Ensembl" id="ENSCINT00000028386.2">
    <property type="protein sequence ID" value="ENSCINP00000028140.2"/>
    <property type="gene ID" value="ENSCING00000016147.2"/>
</dbReference>
<dbReference type="HOGENOM" id="CLU_2855443_0_0_1"/>
<proteinExistence type="predicted"/>
<dbReference type="InParanoid" id="F6SU46"/>
<sequence>QHFSSCFSSDSSSSPKPLLLSGLIVVAVVADGQSGTKRAACLTKSWMPWKKMICTHSNKRPLYNN</sequence>
<dbReference type="EMBL" id="EAAA01000163">
    <property type="status" value="NOT_ANNOTATED_CDS"/>
    <property type="molecule type" value="Genomic_DNA"/>
</dbReference>
<evidence type="ECO:0000313" key="1">
    <source>
        <dbReference type="Ensembl" id="ENSCINP00000028140.2"/>
    </source>
</evidence>
<dbReference type="AlphaFoldDB" id="F6SU46"/>
<reference evidence="1" key="3">
    <citation type="submission" date="2025-08" db="UniProtKB">
        <authorList>
            <consortium name="Ensembl"/>
        </authorList>
    </citation>
    <scope>IDENTIFICATION</scope>
</reference>
<dbReference type="Proteomes" id="UP000008144">
    <property type="component" value="Chromosome 1"/>
</dbReference>
<protein>
    <submittedName>
        <fullName evidence="1">Uncharacterized protein</fullName>
    </submittedName>
</protein>
<reference evidence="1" key="4">
    <citation type="submission" date="2025-09" db="UniProtKB">
        <authorList>
            <consortium name="Ensembl"/>
        </authorList>
    </citation>
    <scope>IDENTIFICATION</scope>
</reference>
<accession>F6SU46</accession>
<reference evidence="1" key="2">
    <citation type="journal article" date="2008" name="Genome Biol.">
        <title>Improved genome assembly and evidence-based global gene model set for the chordate Ciona intestinalis: new insight into intron and operon populations.</title>
        <authorList>
            <person name="Satou Y."/>
            <person name="Mineta K."/>
            <person name="Ogasawara M."/>
            <person name="Sasakura Y."/>
            <person name="Shoguchi E."/>
            <person name="Ueno K."/>
            <person name="Yamada L."/>
            <person name="Matsumoto J."/>
            <person name="Wasserscheid J."/>
            <person name="Dewar K."/>
            <person name="Wiley G.B."/>
            <person name="Macmil S.L."/>
            <person name="Roe B.A."/>
            <person name="Zeller R.W."/>
            <person name="Hastings K.E."/>
            <person name="Lemaire P."/>
            <person name="Lindquist E."/>
            <person name="Endo T."/>
            <person name="Hotta K."/>
            <person name="Inaba K."/>
        </authorList>
    </citation>
    <scope>NUCLEOTIDE SEQUENCE [LARGE SCALE GENOMIC DNA]</scope>
    <source>
        <strain evidence="1">wild type</strain>
    </source>
</reference>